<organism evidence="3 4">
    <name type="scientific">SAR324 cluster bacterium</name>
    <dbReference type="NCBI Taxonomy" id="2024889"/>
    <lineage>
        <taxon>Bacteria</taxon>
        <taxon>Deltaproteobacteria</taxon>
        <taxon>SAR324 cluster</taxon>
    </lineage>
</organism>
<keyword evidence="2" id="KW-0472">Membrane</keyword>
<evidence type="ECO:0008006" key="5">
    <source>
        <dbReference type="Google" id="ProtNLM"/>
    </source>
</evidence>
<protein>
    <recommendedName>
        <fullName evidence="5">Fibronectin type-III domain-containing protein</fullName>
    </recommendedName>
</protein>
<dbReference type="AlphaFoldDB" id="A0A7X9IJ76"/>
<evidence type="ECO:0000313" key="4">
    <source>
        <dbReference type="Proteomes" id="UP000524246"/>
    </source>
</evidence>
<keyword evidence="2" id="KW-0812">Transmembrane</keyword>
<dbReference type="CDD" id="cd00063">
    <property type="entry name" value="FN3"/>
    <property type="match status" value="1"/>
</dbReference>
<evidence type="ECO:0000313" key="3">
    <source>
        <dbReference type="EMBL" id="NMC61769.1"/>
    </source>
</evidence>
<sequence length="155" mass="17109">MKLRNILILIYSAITLTSLGACSLIIPSEQKEAKKESSVSDTIAPTAPVEVKALEENNAATNVELIWEASSNQIDAFIIRYGMRPEQLDKELKVDSSLVEKYKDPNYGLVYRYVLRDIPPGQSIFVAISSIRKGVTSAPSPTFEVKAEDNPPPLK</sequence>
<dbReference type="SUPFAM" id="SSF49265">
    <property type="entry name" value="Fibronectin type III"/>
    <property type="match status" value="1"/>
</dbReference>
<dbReference type="PROSITE" id="PS51257">
    <property type="entry name" value="PROKAR_LIPOPROTEIN"/>
    <property type="match status" value="1"/>
</dbReference>
<feature type="transmembrane region" description="Helical" evidence="2">
    <location>
        <begin position="6"/>
        <end position="26"/>
    </location>
</feature>
<feature type="region of interest" description="Disordered" evidence="1">
    <location>
        <begin position="135"/>
        <end position="155"/>
    </location>
</feature>
<dbReference type="EMBL" id="JAAZON010000046">
    <property type="protein sequence ID" value="NMC61769.1"/>
    <property type="molecule type" value="Genomic_DNA"/>
</dbReference>
<reference evidence="3 4" key="1">
    <citation type="journal article" date="2020" name="Biotechnol. Biofuels">
        <title>New insights from the biogas microbiome by comprehensive genome-resolved metagenomics of nearly 1600 species originating from multiple anaerobic digesters.</title>
        <authorList>
            <person name="Campanaro S."/>
            <person name="Treu L."/>
            <person name="Rodriguez-R L.M."/>
            <person name="Kovalovszki A."/>
            <person name="Ziels R.M."/>
            <person name="Maus I."/>
            <person name="Zhu X."/>
            <person name="Kougias P.G."/>
            <person name="Basile A."/>
            <person name="Luo G."/>
            <person name="Schluter A."/>
            <person name="Konstantinidis K.T."/>
            <person name="Angelidaki I."/>
        </authorList>
    </citation>
    <scope>NUCLEOTIDE SEQUENCE [LARGE SCALE GENOMIC DNA]</scope>
    <source>
        <strain evidence="3">AS27yjCOA_65</strain>
    </source>
</reference>
<keyword evidence="2" id="KW-1133">Transmembrane helix</keyword>
<name>A0A7X9IJ76_9DELT</name>
<dbReference type="InterPro" id="IPR003961">
    <property type="entry name" value="FN3_dom"/>
</dbReference>
<dbReference type="Proteomes" id="UP000524246">
    <property type="component" value="Unassembled WGS sequence"/>
</dbReference>
<dbReference type="InterPro" id="IPR036116">
    <property type="entry name" value="FN3_sf"/>
</dbReference>
<gene>
    <name evidence="3" type="ORF">GYA55_01230</name>
</gene>
<evidence type="ECO:0000256" key="1">
    <source>
        <dbReference type="SAM" id="MobiDB-lite"/>
    </source>
</evidence>
<comment type="caution">
    <text evidence="3">The sequence shown here is derived from an EMBL/GenBank/DDBJ whole genome shotgun (WGS) entry which is preliminary data.</text>
</comment>
<accession>A0A7X9IJ76</accession>
<evidence type="ECO:0000256" key="2">
    <source>
        <dbReference type="SAM" id="Phobius"/>
    </source>
</evidence>
<proteinExistence type="predicted"/>